<dbReference type="OrthoDB" id="9795068at2"/>
<dbReference type="EMBL" id="CP002547">
    <property type="protein sequence ID" value="ADY55813.1"/>
    <property type="molecule type" value="Genomic_DNA"/>
</dbReference>
<dbReference type="KEGG" id="sgy:Sgly_1512"/>
<dbReference type="eggNOG" id="COG0438">
    <property type="taxonomic scope" value="Bacteria"/>
</dbReference>
<dbReference type="CDD" id="cd03811">
    <property type="entry name" value="GT4_GT28_WabH-like"/>
    <property type="match status" value="1"/>
</dbReference>
<evidence type="ECO:0000313" key="2">
    <source>
        <dbReference type="EMBL" id="ADY55813.1"/>
    </source>
</evidence>
<dbReference type="GO" id="GO:0016757">
    <property type="term" value="F:glycosyltransferase activity"/>
    <property type="evidence" value="ECO:0007669"/>
    <property type="project" value="InterPro"/>
</dbReference>
<reference evidence="3" key="2">
    <citation type="submission" date="2011-02" db="EMBL/GenBank/DDBJ databases">
        <title>The complete genome of Syntrophobotulus glycolicus DSM 8271.</title>
        <authorList>
            <person name="Lucas S."/>
            <person name="Copeland A."/>
            <person name="Lapidus A."/>
            <person name="Bruce D."/>
            <person name="Goodwin L."/>
            <person name="Pitluck S."/>
            <person name="Kyrpides N."/>
            <person name="Mavromatis K."/>
            <person name="Pagani I."/>
            <person name="Ivanova N."/>
            <person name="Mikhailova N."/>
            <person name="Chertkov O."/>
            <person name="Held B."/>
            <person name="Detter J.C."/>
            <person name="Tapia R."/>
            <person name="Han C."/>
            <person name="Land M."/>
            <person name="Hauser L."/>
            <person name="Markowitz V."/>
            <person name="Cheng J.-F."/>
            <person name="Hugenholtz P."/>
            <person name="Woyke T."/>
            <person name="Wu D."/>
            <person name="Spring S."/>
            <person name="Schroeder M."/>
            <person name="Brambilla E."/>
            <person name="Klenk H.-P."/>
            <person name="Eisen J.A."/>
        </authorList>
    </citation>
    <scope>NUCLEOTIDE SEQUENCE [LARGE SCALE GENOMIC DNA]</scope>
    <source>
        <strain evidence="3">DSM 8271 / FlGlyR</strain>
    </source>
</reference>
<dbReference type="HOGENOM" id="CLU_009583_0_0_9"/>
<dbReference type="STRING" id="645991.Sgly_1512"/>
<dbReference type="Pfam" id="PF00534">
    <property type="entry name" value="Glycos_transf_1"/>
    <property type="match status" value="1"/>
</dbReference>
<organism evidence="2 3">
    <name type="scientific">Syntrophobotulus glycolicus (strain DSM 8271 / FlGlyR)</name>
    <dbReference type="NCBI Taxonomy" id="645991"/>
    <lineage>
        <taxon>Bacteria</taxon>
        <taxon>Bacillati</taxon>
        <taxon>Bacillota</taxon>
        <taxon>Clostridia</taxon>
        <taxon>Eubacteriales</taxon>
        <taxon>Desulfitobacteriaceae</taxon>
        <taxon>Syntrophobotulus</taxon>
    </lineage>
</organism>
<dbReference type="PANTHER" id="PTHR12526:SF630">
    <property type="entry name" value="GLYCOSYLTRANSFERASE"/>
    <property type="match status" value="1"/>
</dbReference>
<evidence type="ECO:0000259" key="1">
    <source>
        <dbReference type="Pfam" id="PF00534"/>
    </source>
</evidence>
<feature type="domain" description="Glycosyl transferase family 1" evidence="1">
    <location>
        <begin position="226"/>
        <end position="373"/>
    </location>
</feature>
<dbReference type="PANTHER" id="PTHR12526">
    <property type="entry name" value="GLYCOSYLTRANSFERASE"/>
    <property type="match status" value="1"/>
</dbReference>
<dbReference type="AlphaFoldDB" id="F0SX30"/>
<name>F0SX30_SYNGF</name>
<evidence type="ECO:0000313" key="3">
    <source>
        <dbReference type="Proteomes" id="UP000007488"/>
    </source>
</evidence>
<dbReference type="Proteomes" id="UP000007488">
    <property type="component" value="Chromosome"/>
</dbReference>
<sequence>MQKRLLFVMTTLRAGGIATSLCNLLQELDKDKKISVDLLLFHPDANDIEDLPLSVNLMAANSLADLIAISQKESWEKGVHLWLTRYLLGGLTKVCGDTLPYKLIFASNRKYSGYDWAISCTQSAPPNSLYGGCNEFVLHNVLSKQKAAFIHCDYVAYGLNNRHNHHIYKRFDRIAVVSQSVKDIFLSAEPGLAGKTTVVRNCHNQKKILTLAGNEPLAYRKDILNIVTVARLSEEKGHFRALEALSVLKNDGHSFLWHIVGGGTRSFENKLKAQIRVLGLEGYVQMYGNQSNPYRYMTNADLLLVPSFHEAAPMVFGEAQLLGLPILTTATVSAVEMVAGSGTGFVCENSTGGLIKGLKGVFENRESLTAVKKRQLFTRRYDNSSALNEFYRLID</sequence>
<protein>
    <submittedName>
        <fullName evidence="2">Glycosyl transferase group 1</fullName>
    </submittedName>
</protein>
<dbReference type="InterPro" id="IPR001296">
    <property type="entry name" value="Glyco_trans_1"/>
</dbReference>
<reference evidence="2 3" key="1">
    <citation type="journal article" date="2011" name="Stand. Genomic Sci.">
        <title>Complete genome sequence of Syntrophobotulus glycolicus type strain (FlGlyR).</title>
        <authorList>
            <person name="Han C."/>
            <person name="Mwirichia R."/>
            <person name="Chertkov O."/>
            <person name="Held B."/>
            <person name="Lapidus A."/>
            <person name="Nolan M."/>
            <person name="Lucas S."/>
            <person name="Hammon N."/>
            <person name="Deshpande S."/>
            <person name="Cheng J.F."/>
            <person name="Tapia R."/>
            <person name="Goodwin L."/>
            <person name="Pitluck S."/>
            <person name="Huntemann M."/>
            <person name="Liolios K."/>
            <person name="Ivanova N."/>
            <person name="Pagani I."/>
            <person name="Mavromatis K."/>
            <person name="Ovchinikova G."/>
            <person name="Pati A."/>
            <person name="Chen A."/>
            <person name="Palaniappan K."/>
            <person name="Land M."/>
            <person name="Hauser L."/>
            <person name="Brambilla E.M."/>
            <person name="Rohde M."/>
            <person name="Spring S."/>
            <person name="Sikorski J."/>
            <person name="Goker M."/>
            <person name="Woyke T."/>
            <person name="Bristow J."/>
            <person name="Eisen J.A."/>
            <person name="Markowitz V."/>
            <person name="Hugenholtz P."/>
            <person name="Kyrpides N.C."/>
            <person name="Klenk H.P."/>
            <person name="Detter J.C."/>
        </authorList>
    </citation>
    <scope>NUCLEOTIDE SEQUENCE [LARGE SCALE GENOMIC DNA]</scope>
    <source>
        <strain evidence="3">DSM 8271 / FlGlyR</strain>
    </source>
</reference>
<keyword evidence="2" id="KW-0808">Transferase</keyword>
<accession>F0SX30</accession>
<gene>
    <name evidence="2" type="ordered locus">Sgly_1512</name>
</gene>
<proteinExistence type="predicted"/>
<keyword evidence="3" id="KW-1185">Reference proteome</keyword>
<dbReference type="SUPFAM" id="SSF53756">
    <property type="entry name" value="UDP-Glycosyltransferase/glycogen phosphorylase"/>
    <property type="match status" value="1"/>
</dbReference>
<dbReference type="RefSeq" id="WP_013624683.1">
    <property type="nucleotide sequence ID" value="NC_015172.1"/>
</dbReference>
<dbReference type="Gene3D" id="3.40.50.2000">
    <property type="entry name" value="Glycogen Phosphorylase B"/>
    <property type="match status" value="2"/>
</dbReference>